<dbReference type="Proteomes" id="UP000003136">
    <property type="component" value="Unassembled WGS sequence"/>
</dbReference>
<dbReference type="HOGENOM" id="CLU_3149615_0_0_9"/>
<keyword evidence="1" id="KW-0472">Membrane</keyword>
<evidence type="ECO:0000313" key="2">
    <source>
        <dbReference type="EMBL" id="EEC57666.1"/>
    </source>
</evidence>
<proteinExistence type="predicted"/>
<comment type="caution">
    <text evidence="2">The sequence shown here is derived from an EMBL/GenBank/DDBJ whole genome shotgun (WGS) entry which is preliminary data.</text>
</comment>
<gene>
    <name evidence="2" type="ORF">BACPEC_02178</name>
</gene>
<keyword evidence="3" id="KW-1185">Reference proteome</keyword>
<keyword evidence="1" id="KW-1133">Transmembrane helix</keyword>
<dbReference type="STRING" id="483218.BACPEC_02178"/>
<dbReference type="AlphaFoldDB" id="B7ASW9"/>
<sequence>MLAMTTIKRTDIYFFINKTFSFLILYLKIGTKKKKDTSILLINDILLF</sequence>
<accession>B7ASW9</accession>
<feature type="transmembrane region" description="Helical" evidence="1">
    <location>
        <begin position="12"/>
        <end position="29"/>
    </location>
</feature>
<protein>
    <submittedName>
        <fullName evidence="2">Uncharacterized protein</fullName>
    </submittedName>
</protein>
<keyword evidence="1" id="KW-0812">Transmembrane</keyword>
<reference evidence="2 3" key="2">
    <citation type="submission" date="2008-11" db="EMBL/GenBank/DDBJ databases">
        <authorList>
            <person name="Fulton L."/>
            <person name="Clifton S."/>
            <person name="Fulton B."/>
            <person name="Xu J."/>
            <person name="Minx P."/>
            <person name="Pepin K.H."/>
            <person name="Johnson M."/>
            <person name="Bhonagiri V."/>
            <person name="Nash W.E."/>
            <person name="Mardis E.R."/>
            <person name="Wilson R.K."/>
        </authorList>
    </citation>
    <scope>NUCLEOTIDE SEQUENCE [LARGE SCALE GENOMIC DNA]</scope>
    <source>
        <strain evidence="2 3">ATCC 43243</strain>
    </source>
</reference>
<name>B7ASW9_9FIRM</name>
<evidence type="ECO:0000313" key="3">
    <source>
        <dbReference type="Proteomes" id="UP000003136"/>
    </source>
</evidence>
<reference evidence="2 3" key="1">
    <citation type="submission" date="2008-11" db="EMBL/GenBank/DDBJ databases">
        <title>Draft genome sequence of Bacteroides pectinophilus (ATCC 43243).</title>
        <authorList>
            <person name="Sudarsanam P."/>
            <person name="Ley R."/>
            <person name="Guruge J."/>
            <person name="Turnbaugh P.J."/>
            <person name="Mahowald M."/>
            <person name="Liep D."/>
            <person name="Gordon J."/>
        </authorList>
    </citation>
    <scope>NUCLEOTIDE SEQUENCE [LARGE SCALE GENOMIC DNA]</scope>
    <source>
        <strain evidence="2 3">ATCC 43243</strain>
    </source>
</reference>
<organism evidence="2 3">
    <name type="scientific">[Bacteroides] pectinophilus ATCC 43243</name>
    <dbReference type="NCBI Taxonomy" id="483218"/>
    <lineage>
        <taxon>Bacteria</taxon>
        <taxon>Bacillati</taxon>
        <taxon>Bacillota</taxon>
        <taxon>Clostridia</taxon>
        <taxon>Eubacteriales</taxon>
    </lineage>
</organism>
<dbReference type="EMBL" id="ABVQ01000036">
    <property type="protein sequence ID" value="EEC57666.1"/>
    <property type="molecule type" value="Genomic_DNA"/>
</dbReference>
<evidence type="ECO:0000256" key="1">
    <source>
        <dbReference type="SAM" id="Phobius"/>
    </source>
</evidence>